<dbReference type="CDD" id="cd03685">
    <property type="entry name" value="ClC_6_like"/>
    <property type="match status" value="1"/>
</dbReference>
<feature type="domain" description="CBS" evidence="22">
    <location>
        <begin position="808"/>
        <end position="868"/>
    </location>
</feature>
<dbReference type="PROSITE" id="PS51371">
    <property type="entry name" value="CBS"/>
    <property type="match status" value="1"/>
</dbReference>
<evidence type="ECO:0000256" key="7">
    <source>
        <dbReference type="ARBA" id="ARBA00022737"/>
    </source>
</evidence>
<dbReference type="Ensembl" id="ENSSFOT00015042107.1">
    <property type="protein sequence ID" value="ENSSFOP00015067799.1"/>
    <property type="gene ID" value="ENSSFOG00015010129.2"/>
</dbReference>
<feature type="transmembrane region" description="Helical" evidence="21">
    <location>
        <begin position="521"/>
        <end position="546"/>
    </location>
</feature>
<evidence type="ECO:0000256" key="21">
    <source>
        <dbReference type="RuleBase" id="RU361221"/>
    </source>
</evidence>
<keyword evidence="14 21" id="KW-0472">Membrane</keyword>
<keyword evidence="12 21" id="KW-0406">Ion transport</keyword>
<dbReference type="PANTHER" id="PTHR11689">
    <property type="entry name" value="CHLORIDE CHANNEL PROTEIN CLC FAMILY MEMBER"/>
    <property type="match status" value="1"/>
</dbReference>
<evidence type="ECO:0000256" key="15">
    <source>
        <dbReference type="ARBA" id="ARBA00023180"/>
    </source>
</evidence>
<keyword evidence="7" id="KW-0677">Repeat</keyword>
<feature type="transmembrane region" description="Helical" evidence="21">
    <location>
        <begin position="237"/>
        <end position="259"/>
    </location>
</feature>
<dbReference type="GO" id="GO:0005765">
    <property type="term" value="C:lysosomal membrane"/>
    <property type="evidence" value="ECO:0007669"/>
    <property type="project" value="TreeGrafter"/>
</dbReference>
<name>A0A8C9W2A5_SCLFO</name>
<reference evidence="23 24" key="1">
    <citation type="submission" date="2019-04" db="EMBL/GenBank/DDBJ databases">
        <authorList>
            <consortium name="Wellcome Sanger Institute Data Sharing"/>
        </authorList>
    </citation>
    <scope>NUCLEOTIDE SEQUENCE [LARGE SCALE GENOMIC DNA]</scope>
</reference>
<evidence type="ECO:0000256" key="19">
    <source>
        <dbReference type="ARBA" id="ARBA00061575"/>
    </source>
</evidence>
<keyword evidence="5" id="KW-0597">Phosphoprotein</keyword>
<evidence type="ECO:0000256" key="8">
    <source>
        <dbReference type="ARBA" id="ARBA00022741"/>
    </source>
</evidence>
<dbReference type="AlphaFoldDB" id="A0A8C9W2A5"/>
<keyword evidence="24" id="KW-1185">Reference proteome</keyword>
<evidence type="ECO:0000256" key="3">
    <source>
        <dbReference type="ARBA" id="ARBA00022448"/>
    </source>
</evidence>
<dbReference type="Gene3D" id="3.10.580.10">
    <property type="entry name" value="CBS-domain"/>
    <property type="match status" value="1"/>
</dbReference>
<comment type="function">
    <text evidence="18">Voltage-gated channel mediating the exchange of chloride ions against protons. Functions as antiporter and contributes to the acidification of the late endosome lumen. The CLC channel family contains both chloride channels and proton-coupled anion transporters that exchange chloride or another anion for protons. The presence of conserved gating glutamate residues is typical for family members that function as antiporters.</text>
</comment>
<dbReference type="GeneTree" id="ENSGT00940000159291"/>
<dbReference type="GO" id="GO:0005524">
    <property type="term" value="F:ATP binding"/>
    <property type="evidence" value="ECO:0007669"/>
    <property type="project" value="UniProtKB-KW"/>
</dbReference>
<comment type="subcellular location">
    <subcellularLocation>
        <location evidence="1">Endosome membrane</location>
        <topology evidence="1">Multi-pass membrane protein</topology>
    </subcellularLocation>
    <subcellularLocation>
        <location evidence="2">Late endosome membrane</location>
    </subcellularLocation>
    <subcellularLocation>
        <location evidence="21">Membrane</location>
        <topology evidence="21">Multi-pass membrane protein</topology>
    </subcellularLocation>
</comment>
<dbReference type="InterPro" id="IPR001807">
    <property type="entry name" value="ClC"/>
</dbReference>
<sequence length="870" mass="97124">MACCGSCVCCPCCCRDGESRTPEELTILGETREPEDEILPRKDYESLDYDRCINEPHIEVLEGIDNKKAKKYEAIKWILVFAIGVSTGMVGLFVDFFVRLFNQLKFNVVGKSVEECSEKGCLALSLLELLAFNMTFVFIASLLVLIEPVAGGSGIPEIKSYLNGVKIPGIVRLRTFLCKAIGVLFAVSGGLFVGKEGPMIHSGAIVGAGLPQFQSITFRKIHFNFPYFRSDRDKRDFVSAGAAAGVAAAFGAPIGGTLFSLEEGSSFWNQALTWKVVSDSSNRCNLFCSMSATFTLNFFRSGINFNKWGSFQLPGLLNFGEFKCSNGDKNCHLWTAVDLAFFVAMGFVGGLLGALFNCLNKRLSKYRMRNVHPKAKFMRVLESLLVSMVTTVVIFVASMTLGECRDLSSPTSNNTTSTQVTMVNSTIKQFFCPNKTYNDMATLFFNPQEVAINQLFHQDGTFSPVTLTIFFTLYFLLACWTYGVSVPSGLFVPSLLCGAAFGRLVANVLKINIGMDIYSGTFALIGAAAFLGGVVRMTISLTVILIESTNEITYGLPIMVTLMVAKWTGDFFNKGIYDIHIKLRGVPLLEWETEVEMDKLTASDIMEPNLTYVYPHTRIQSLVSILRTTVHHAFPVVTENRDNEKEFMKGNILISNNIRFKKSSVLTRAGEQRRRCQSMKSYPSSELRNVCDEQLGGQPAGDNQDILEQMLERRHTPYPSLYPVESPSEDWTMEERFRPLTFHGLVLRSQLVTLLIRGVCYAENQSSASQPRLSYAEMTEDYPRFPDIHDLDLTLLSPRMIVDVTPYMNPSPYTVSPNTHVSQVFNLFRTMGLRHLPVVNAVGEIVGIITRHNLTHEFLVAKLRQHYITM</sequence>
<reference evidence="23" key="2">
    <citation type="submission" date="2025-08" db="UniProtKB">
        <authorList>
            <consortium name="Ensembl"/>
        </authorList>
    </citation>
    <scope>IDENTIFICATION</scope>
</reference>
<comment type="similarity">
    <text evidence="19">Belongs to the chloride channel (TC 2.A.49) family. ClC-6/CLCN6 subfamily.</text>
</comment>
<keyword evidence="4" id="KW-0050">Antiport</keyword>
<evidence type="ECO:0000256" key="17">
    <source>
        <dbReference type="ARBA" id="ARBA00051599"/>
    </source>
</evidence>
<keyword evidence="9" id="KW-0967">Endosome</keyword>
<comment type="caution">
    <text evidence="21">Lacks conserved residue(s) required for the propagation of feature annotation.</text>
</comment>
<dbReference type="SMART" id="SM00116">
    <property type="entry name" value="CBS"/>
    <property type="match status" value="2"/>
</dbReference>
<dbReference type="InterPro" id="IPR002248">
    <property type="entry name" value="Cl_channel-6"/>
</dbReference>
<dbReference type="PRINTS" id="PR01117">
    <property type="entry name" value="CLCHANNEL6"/>
</dbReference>
<evidence type="ECO:0000256" key="10">
    <source>
        <dbReference type="ARBA" id="ARBA00022840"/>
    </source>
</evidence>
<dbReference type="Pfam" id="PF00571">
    <property type="entry name" value="CBS"/>
    <property type="match status" value="2"/>
</dbReference>
<evidence type="ECO:0000256" key="18">
    <source>
        <dbReference type="ARBA" id="ARBA00056509"/>
    </source>
</evidence>
<feature type="transmembrane region" description="Helical" evidence="21">
    <location>
        <begin position="122"/>
        <end position="146"/>
    </location>
</feature>
<dbReference type="CDD" id="cd04591">
    <property type="entry name" value="CBS_pair_voltage-gated_CLC_euk_bac"/>
    <property type="match status" value="1"/>
</dbReference>
<organism evidence="23 24">
    <name type="scientific">Scleropages formosus</name>
    <name type="common">Asian bonytongue</name>
    <name type="synonym">Osteoglossum formosum</name>
    <dbReference type="NCBI Taxonomy" id="113540"/>
    <lineage>
        <taxon>Eukaryota</taxon>
        <taxon>Metazoa</taxon>
        <taxon>Chordata</taxon>
        <taxon>Craniata</taxon>
        <taxon>Vertebrata</taxon>
        <taxon>Euteleostomi</taxon>
        <taxon>Actinopterygii</taxon>
        <taxon>Neopterygii</taxon>
        <taxon>Teleostei</taxon>
        <taxon>Osteoglossocephala</taxon>
        <taxon>Osteoglossomorpha</taxon>
        <taxon>Osteoglossiformes</taxon>
        <taxon>Osteoglossidae</taxon>
        <taxon>Scleropages</taxon>
    </lineage>
</organism>
<evidence type="ECO:0000256" key="16">
    <source>
        <dbReference type="ARBA" id="ARBA00023214"/>
    </source>
</evidence>
<accession>A0A8C9W2A5</accession>
<dbReference type="GO" id="GO:0005247">
    <property type="term" value="F:voltage-gated chloride channel activity"/>
    <property type="evidence" value="ECO:0007669"/>
    <property type="project" value="InterPro"/>
</dbReference>
<evidence type="ECO:0000259" key="22">
    <source>
        <dbReference type="PROSITE" id="PS51371"/>
    </source>
</evidence>
<keyword evidence="16 21" id="KW-0868">Chloride</keyword>
<dbReference type="Proteomes" id="UP000694397">
    <property type="component" value="Chromosome 2"/>
</dbReference>
<keyword evidence="11 21" id="KW-1133">Transmembrane helix</keyword>
<dbReference type="PRINTS" id="PR00762">
    <property type="entry name" value="CLCHANNEL"/>
</dbReference>
<feature type="transmembrane region" description="Helical" evidence="21">
    <location>
        <begin position="339"/>
        <end position="359"/>
    </location>
</feature>
<dbReference type="InterPro" id="IPR046342">
    <property type="entry name" value="CBS_dom_sf"/>
</dbReference>
<evidence type="ECO:0000313" key="24">
    <source>
        <dbReference type="Proteomes" id="UP000694397"/>
    </source>
</evidence>
<keyword evidence="15" id="KW-0325">Glycoprotein</keyword>
<keyword evidence="8" id="KW-0547">Nucleotide-binding</keyword>
<dbReference type="FunFam" id="3.10.580.10:FF:000010">
    <property type="entry name" value="Chloride voltage-gated channel 6"/>
    <property type="match status" value="1"/>
</dbReference>
<dbReference type="PANTHER" id="PTHR11689:SF158">
    <property type="entry name" value="H(+)_CL(-) EXCHANGE TRANSPORTER 6"/>
    <property type="match status" value="1"/>
</dbReference>
<dbReference type="OrthoDB" id="428525at2759"/>
<dbReference type="GO" id="GO:0015297">
    <property type="term" value="F:antiporter activity"/>
    <property type="evidence" value="ECO:0007669"/>
    <property type="project" value="UniProtKB-KW"/>
</dbReference>
<evidence type="ECO:0000313" key="23">
    <source>
        <dbReference type="Ensembl" id="ENSSFOP00015067799.1"/>
    </source>
</evidence>
<dbReference type="InterPro" id="IPR000644">
    <property type="entry name" value="CBS_dom"/>
</dbReference>
<keyword evidence="13 20" id="KW-0129">CBS domain</keyword>
<keyword evidence="10" id="KW-0067">ATP-binding</keyword>
<evidence type="ECO:0000256" key="1">
    <source>
        <dbReference type="ARBA" id="ARBA00004337"/>
    </source>
</evidence>
<comment type="catalytic activity">
    <reaction evidence="17">
        <text>2 chloride(in) + H(+)(out) = 2 chloride(out) + H(+)(in)</text>
        <dbReference type="Rhea" id="RHEA:29567"/>
        <dbReference type="ChEBI" id="CHEBI:15378"/>
        <dbReference type="ChEBI" id="CHEBI:17996"/>
    </reaction>
    <physiologicalReaction direction="left-to-right" evidence="17">
        <dbReference type="Rhea" id="RHEA:29568"/>
    </physiologicalReaction>
</comment>
<keyword evidence="6 21" id="KW-0812">Transmembrane</keyword>
<dbReference type="Pfam" id="PF00654">
    <property type="entry name" value="Voltage_CLC"/>
    <property type="match status" value="1"/>
</dbReference>
<feature type="transmembrane region" description="Helical" evidence="21">
    <location>
        <begin position="462"/>
        <end position="483"/>
    </location>
</feature>
<evidence type="ECO:0000256" key="4">
    <source>
        <dbReference type="ARBA" id="ARBA00022449"/>
    </source>
</evidence>
<evidence type="ECO:0000256" key="2">
    <source>
        <dbReference type="ARBA" id="ARBA00004414"/>
    </source>
</evidence>
<evidence type="ECO:0000256" key="11">
    <source>
        <dbReference type="ARBA" id="ARBA00022989"/>
    </source>
</evidence>
<dbReference type="SUPFAM" id="SSF81340">
    <property type="entry name" value="Clc chloride channel"/>
    <property type="match status" value="1"/>
</dbReference>
<gene>
    <name evidence="23" type="primary">CLCN6</name>
    <name evidence="23" type="synonym">clcn6</name>
</gene>
<evidence type="ECO:0000256" key="9">
    <source>
        <dbReference type="ARBA" id="ARBA00022753"/>
    </source>
</evidence>
<dbReference type="GO" id="GO:0031902">
    <property type="term" value="C:late endosome membrane"/>
    <property type="evidence" value="ECO:0007669"/>
    <property type="project" value="UniProtKB-SubCell"/>
</dbReference>
<keyword evidence="3 21" id="KW-0813">Transport</keyword>
<protein>
    <recommendedName>
        <fullName evidence="21">Chloride channel protein</fullName>
    </recommendedName>
</protein>
<evidence type="ECO:0000256" key="5">
    <source>
        <dbReference type="ARBA" id="ARBA00022553"/>
    </source>
</evidence>
<dbReference type="InterPro" id="IPR014743">
    <property type="entry name" value="Cl-channel_core"/>
</dbReference>
<feature type="transmembrane region" description="Helical" evidence="21">
    <location>
        <begin position="77"/>
        <end position="102"/>
    </location>
</feature>
<proteinExistence type="inferred from homology"/>
<dbReference type="InterPro" id="IPR051280">
    <property type="entry name" value="Cl-channel/antiporter"/>
</dbReference>
<evidence type="ECO:0000256" key="6">
    <source>
        <dbReference type="ARBA" id="ARBA00022692"/>
    </source>
</evidence>
<dbReference type="Gene3D" id="1.10.3080.10">
    <property type="entry name" value="Clc chloride channel"/>
    <property type="match status" value="1"/>
</dbReference>
<evidence type="ECO:0000256" key="14">
    <source>
        <dbReference type="ARBA" id="ARBA00023136"/>
    </source>
</evidence>
<evidence type="ECO:0000256" key="20">
    <source>
        <dbReference type="PROSITE-ProRule" id="PRU00703"/>
    </source>
</evidence>
<dbReference type="SUPFAM" id="SSF54631">
    <property type="entry name" value="CBS-domain pair"/>
    <property type="match status" value="1"/>
</dbReference>
<evidence type="ECO:0000256" key="12">
    <source>
        <dbReference type="ARBA" id="ARBA00023065"/>
    </source>
</evidence>
<feature type="transmembrane region" description="Helical" evidence="21">
    <location>
        <begin position="380"/>
        <end position="401"/>
    </location>
</feature>
<evidence type="ECO:0000256" key="13">
    <source>
        <dbReference type="ARBA" id="ARBA00023122"/>
    </source>
</evidence>
<reference evidence="23" key="3">
    <citation type="submission" date="2025-09" db="UniProtKB">
        <authorList>
            <consortium name="Ensembl"/>
        </authorList>
    </citation>
    <scope>IDENTIFICATION</scope>
</reference>